<sequence length="142" mass="16863">MRTSRRCISCGAVFTPRPNIPNQRYCSSNACQRQRRYEWHKRKLHTDSDYLVNQQRAQSDWQARHPDYWRNYRQSHPEYCQRNRDLQRIRDTKHAPSTIAKMDASPIPAELLKGLYLIKFVGTYDLANMDEHLVKITAVLSL</sequence>
<evidence type="ECO:0000313" key="2">
    <source>
        <dbReference type="Proteomes" id="UP001058980"/>
    </source>
</evidence>
<dbReference type="RefSeq" id="WP_257958953.1">
    <property type="nucleotide sequence ID" value="NZ_CP102780.1"/>
</dbReference>
<organism evidence="1 2">
    <name type="scientific">Pandoraea commovens</name>
    <dbReference type="NCBI Taxonomy" id="2508289"/>
    <lineage>
        <taxon>Bacteria</taxon>
        <taxon>Pseudomonadati</taxon>
        <taxon>Pseudomonadota</taxon>
        <taxon>Betaproteobacteria</taxon>
        <taxon>Burkholderiales</taxon>
        <taxon>Burkholderiaceae</taxon>
        <taxon>Pandoraea</taxon>
    </lineage>
</organism>
<dbReference type="EMBL" id="CP102780">
    <property type="protein sequence ID" value="UVA79564.1"/>
    <property type="molecule type" value="Genomic_DNA"/>
</dbReference>
<dbReference type="Proteomes" id="UP001058980">
    <property type="component" value="Chromosome"/>
</dbReference>
<accession>A0ABY5QFZ6</accession>
<reference evidence="1" key="1">
    <citation type="submission" date="2022-08" db="EMBL/GenBank/DDBJ databases">
        <title>Multi-unit outbreak of Pandoraea commovens among non-cystic fibrosis intensive care patients from 2019 to 2021 in Berlin, Germany.</title>
        <authorList>
            <person name="Menzel P."/>
        </authorList>
    </citation>
    <scope>NUCLEOTIDE SEQUENCE</scope>
    <source>
        <strain evidence="1">LB-19-202-79</strain>
    </source>
</reference>
<proteinExistence type="predicted"/>
<protein>
    <submittedName>
        <fullName evidence="1">Uncharacterized protein</fullName>
    </submittedName>
</protein>
<gene>
    <name evidence="1" type="ORF">NTU39_00505</name>
</gene>
<evidence type="ECO:0000313" key="1">
    <source>
        <dbReference type="EMBL" id="UVA79564.1"/>
    </source>
</evidence>
<name>A0ABY5QFZ6_9BURK</name>
<keyword evidence="2" id="KW-1185">Reference proteome</keyword>